<keyword evidence="4" id="KW-0406">Ion transport</keyword>
<evidence type="ECO:0000256" key="6">
    <source>
        <dbReference type="SAM" id="SignalP"/>
    </source>
</evidence>
<keyword evidence="3" id="KW-0813">Transport</keyword>
<keyword evidence="5 6" id="KW-0732">Signal</keyword>
<evidence type="ECO:0000256" key="2">
    <source>
        <dbReference type="ARBA" id="ARBA00008814"/>
    </source>
</evidence>
<gene>
    <name evidence="8" type="ORF">ACFOOG_05390</name>
</gene>
<name>A0ABV7ZVT5_9GAMM</name>
<dbReference type="EMBL" id="JBHRYR010000002">
    <property type="protein sequence ID" value="MFC3852265.1"/>
    <property type="molecule type" value="Genomic_DNA"/>
</dbReference>
<accession>A0ABV7ZVT5</accession>
<sequence length="321" mass="34995">MKFISPLITALVLSFIALSAQAQTCAEGYRPFTHAAGEDCIPVQPKRIIAARHDSIATPLLDIGAPVIGTNTAVDAQTGERFIRGATHILGINIDGPEGIKDIGGPEGLDLEVMVGLQPDLILLSPWQGDLYEQASQIAPTVVMTANMPFLELLEFIADAAGMADVYAERLAAYQETIAELKTIIGNPAEISVSRLDLYEGGIWYYPNWGAVDQVLNDAGFAKPDIVADLTENAEFSFEVIDQFDADLVISSHARHFGQTVNQLSAEWDSFAPFWRNLSAVRDGNHFWYPRDEWVGYTFASLHQVADALLLMNTGRLTGGN</sequence>
<proteinExistence type="inferred from homology"/>
<comment type="caution">
    <text evidence="8">The sequence shown here is derived from an EMBL/GenBank/DDBJ whole genome shotgun (WGS) entry which is preliminary data.</text>
</comment>
<feature type="signal peptide" evidence="6">
    <location>
        <begin position="1"/>
        <end position="22"/>
    </location>
</feature>
<keyword evidence="4" id="KW-0410">Iron transport</keyword>
<evidence type="ECO:0000256" key="4">
    <source>
        <dbReference type="ARBA" id="ARBA00022496"/>
    </source>
</evidence>
<dbReference type="PROSITE" id="PS50983">
    <property type="entry name" value="FE_B12_PBP"/>
    <property type="match status" value="1"/>
</dbReference>
<evidence type="ECO:0000313" key="9">
    <source>
        <dbReference type="Proteomes" id="UP001595617"/>
    </source>
</evidence>
<organism evidence="8 9">
    <name type="scientific">Saccharospirillum mangrovi</name>
    <dbReference type="NCBI Taxonomy" id="2161747"/>
    <lineage>
        <taxon>Bacteria</taxon>
        <taxon>Pseudomonadati</taxon>
        <taxon>Pseudomonadota</taxon>
        <taxon>Gammaproteobacteria</taxon>
        <taxon>Oceanospirillales</taxon>
        <taxon>Saccharospirillaceae</taxon>
        <taxon>Saccharospirillum</taxon>
    </lineage>
</organism>
<dbReference type="PANTHER" id="PTHR30532">
    <property type="entry name" value="IRON III DICITRATE-BINDING PERIPLASMIC PROTEIN"/>
    <property type="match status" value="1"/>
</dbReference>
<dbReference type="InterPro" id="IPR051313">
    <property type="entry name" value="Bact_iron-sidero_bind"/>
</dbReference>
<keyword evidence="4" id="KW-0408">Iron</keyword>
<dbReference type="Proteomes" id="UP001595617">
    <property type="component" value="Unassembled WGS sequence"/>
</dbReference>
<keyword evidence="9" id="KW-1185">Reference proteome</keyword>
<comment type="subcellular location">
    <subcellularLocation>
        <location evidence="1">Cell envelope</location>
    </subcellularLocation>
</comment>
<evidence type="ECO:0000256" key="3">
    <source>
        <dbReference type="ARBA" id="ARBA00022448"/>
    </source>
</evidence>
<dbReference type="RefSeq" id="WP_380694231.1">
    <property type="nucleotide sequence ID" value="NZ_JBHRYR010000002.1"/>
</dbReference>
<dbReference type="Pfam" id="PF01497">
    <property type="entry name" value="Peripla_BP_2"/>
    <property type="match status" value="1"/>
</dbReference>
<evidence type="ECO:0000259" key="7">
    <source>
        <dbReference type="PROSITE" id="PS50983"/>
    </source>
</evidence>
<feature type="domain" description="Fe/B12 periplasmic-binding" evidence="7">
    <location>
        <begin position="48"/>
        <end position="317"/>
    </location>
</feature>
<dbReference type="Gene3D" id="3.40.50.1980">
    <property type="entry name" value="Nitrogenase molybdenum iron protein domain"/>
    <property type="match status" value="2"/>
</dbReference>
<dbReference type="SUPFAM" id="SSF53807">
    <property type="entry name" value="Helical backbone' metal receptor"/>
    <property type="match status" value="1"/>
</dbReference>
<feature type="chain" id="PRO_5045495335" evidence="6">
    <location>
        <begin position="23"/>
        <end position="321"/>
    </location>
</feature>
<evidence type="ECO:0000256" key="5">
    <source>
        <dbReference type="ARBA" id="ARBA00022729"/>
    </source>
</evidence>
<evidence type="ECO:0000256" key="1">
    <source>
        <dbReference type="ARBA" id="ARBA00004196"/>
    </source>
</evidence>
<reference evidence="9" key="1">
    <citation type="journal article" date="2019" name="Int. J. Syst. Evol. Microbiol.">
        <title>The Global Catalogue of Microorganisms (GCM) 10K type strain sequencing project: providing services to taxonomists for standard genome sequencing and annotation.</title>
        <authorList>
            <consortium name="The Broad Institute Genomics Platform"/>
            <consortium name="The Broad Institute Genome Sequencing Center for Infectious Disease"/>
            <person name="Wu L."/>
            <person name="Ma J."/>
        </authorList>
    </citation>
    <scope>NUCLEOTIDE SEQUENCE [LARGE SCALE GENOMIC DNA]</scope>
    <source>
        <strain evidence="9">IBRC 10765</strain>
    </source>
</reference>
<evidence type="ECO:0000313" key="8">
    <source>
        <dbReference type="EMBL" id="MFC3852265.1"/>
    </source>
</evidence>
<comment type="similarity">
    <text evidence="2">Belongs to the bacterial solute-binding protein 8 family.</text>
</comment>
<dbReference type="PANTHER" id="PTHR30532:SF1">
    <property type="entry name" value="IRON(3+)-HYDROXAMATE-BINDING PROTEIN FHUD"/>
    <property type="match status" value="1"/>
</dbReference>
<protein>
    <submittedName>
        <fullName evidence="8">ABC transporter substrate-binding protein</fullName>
    </submittedName>
</protein>
<dbReference type="InterPro" id="IPR002491">
    <property type="entry name" value="ABC_transptr_periplasmic_BD"/>
</dbReference>